<name>A0A1E3XAI1_9BACT</name>
<dbReference type="PANTHER" id="PTHR31566">
    <property type="entry name" value="CYTOCHROME C BIOGENESIS PROTEIN CCS1, CHLOROPLASTIC"/>
    <property type="match status" value="1"/>
</dbReference>
<evidence type="ECO:0000313" key="8">
    <source>
        <dbReference type="EMBL" id="ODS32647.1"/>
    </source>
</evidence>
<reference evidence="8 9" key="1">
    <citation type="submission" date="2016-07" db="EMBL/GenBank/DDBJ databases">
        <title>Draft genome of Scalindua rubra, obtained from a brine-seawater interface in the Red Sea, sheds light on salt adaptation in anammox bacteria.</title>
        <authorList>
            <person name="Speth D.R."/>
            <person name="Lagkouvardos I."/>
            <person name="Wang Y."/>
            <person name="Qian P.-Y."/>
            <person name="Dutilh B.E."/>
            <person name="Jetten M.S."/>
        </authorList>
    </citation>
    <scope>NUCLEOTIDE SEQUENCE [LARGE SCALE GENOMIC DNA]</scope>
    <source>
        <strain evidence="8">BSI-1</strain>
    </source>
</reference>
<feature type="domain" description="ResB-like" evidence="7">
    <location>
        <begin position="25"/>
        <end position="103"/>
    </location>
</feature>
<evidence type="ECO:0000256" key="2">
    <source>
        <dbReference type="ARBA" id="ARBA00022692"/>
    </source>
</evidence>
<organism evidence="8 9">
    <name type="scientific">Candidatus Scalindua rubra</name>
    <dbReference type="NCBI Taxonomy" id="1872076"/>
    <lineage>
        <taxon>Bacteria</taxon>
        <taxon>Pseudomonadati</taxon>
        <taxon>Planctomycetota</taxon>
        <taxon>Candidatus Brocadiia</taxon>
        <taxon>Candidatus Brocadiales</taxon>
        <taxon>Candidatus Scalinduaceae</taxon>
        <taxon>Candidatus Scalindua</taxon>
    </lineage>
</organism>
<evidence type="ECO:0000256" key="4">
    <source>
        <dbReference type="ARBA" id="ARBA00022989"/>
    </source>
</evidence>
<feature type="domain" description="ResB-like" evidence="7">
    <location>
        <begin position="105"/>
        <end position="171"/>
    </location>
</feature>
<dbReference type="PANTHER" id="PTHR31566:SF0">
    <property type="entry name" value="CYTOCHROME C BIOGENESIS PROTEIN CCS1, CHLOROPLASTIC"/>
    <property type="match status" value="1"/>
</dbReference>
<evidence type="ECO:0000256" key="3">
    <source>
        <dbReference type="ARBA" id="ARBA00022748"/>
    </source>
</evidence>
<evidence type="ECO:0000256" key="1">
    <source>
        <dbReference type="ARBA" id="ARBA00004141"/>
    </source>
</evidence>
<feature type="transmembrane region" description="Helical" evidence="6">
    <location>
        <begin position="78"/>
        <end position="96"/>
    </location>
</feature>
<comment type="subcellular location">
    <subcellularLocation>
        <location evidence="1">Membrane</location>
        <topology evidence="1">Multi-pass membrane protein</topology>
    </subcellularLocation>
</comment>
<dbReference type="InterPro" id="IPR023494">
    <property type="entry name" value="Cyt_c_bgen_Ccs1/CcsB/ResB"/>
</dbReference>
<feature type="transmembrane region" description="Helical" evidence="6">
    <location>
        <begin position="577"/>
        <end position="596"/>
    </location>
</feature>
<dbReference type="GO" id="GO:0017004">
    <property type="term" value="P:cytochrome complex assembly"/>
    <property type="evidence" value="ECO:0007669"/>
    <property type="project" value="UniProtKB-KW"/>
</dbReference>
<keyword evidence="3" id="KW-0201">Cytochrome c-type biogenesis</keyword>
<dbReference type="InterPro" id="IPR007816">
    <property type="entry name" value="ResB-like_domain"/>
</dbReference>
<gene>
    <name evidence="8" type="ORF">SCARUB_02199</name>
</gene>
<keyword evidence="2 6" id="KW-0812">Transmembrane</keyword>
<dbReference type="EMBL" id="MAYW01000053">
    <property type="protein sequence ID" value="ODS32647.1"/>
    <property type="molecule type" value="Genomic_DNA"/>
</dbReference>
<keyword evidence="5 6" id="KW-0472">Membrane</keyword>
<evidence type="ECO:0000256" key="5">
    <source>
        <dbReference type="ARBA" id="ARBA00023136"/>
    </source>
</evidence>
<dbReference type="Proteomes" id="UP000094056">
    <property type="component" value="Unassembled WGS sequence"/>
</dbReference>
<keyword evidence="4 6" id="KW-1133">Transmembrane helix</keyword>
<sequence>MTKVANSKEKKVKNESKVWQSICSVKLAVIIITILAVSCIIGTIILQQRTSEEYIAKYGEGLTKFFAAIQVTDIFHSYWFAFLLVLLCVNLCCCTIKRWRNTVLQIGFLITHISIIMTLIGCFIDLQFGEKGGVNVYEGRSVDYYLNRADYRKIPLGFQVYCDDFLIERHPPKYRLVTFVKDKDRQKVLPVKVGKKISIPGSNYAVTVKDYYPDAEYIQEPINISSEPRNPAIYVQLLGSNNITAEGWLLAKDRNWYNDPKGNLKIEYLWADNDEDYEKLAKNAGKSAKPKLDIIIEEKNIYKSIAIEEGKNISIDSTDYKVEIKEFVLDYAKRTTPLKVQTPINPAVRVEITGPQGVDSRWSFSKYPDYWDKAHQTKYKDIKLSCYVPDDFSVTKNKLRIVQSKNGKQTFSYLKDEKVISITDWEIDKRYDIDKTGQQIKILEYFPSYSLRREVVQKTSDNHEGHDHPPGEHVGNPAIFVEIDGPRGKVGNWVLSNNPPKWYPDKNFALLYERAGMAVKDYKSILRVVEDGKTVLTKTIEVNDPLKYKGYVFYQSSYDPEGERYTGLQVTRNPGLIVVYSGFILLCVGVVFIFYVKPFLRRKMKKGQKVESYYTEEEIAAEHID</sequence>
<accession>A0A1E3XAI1</accession>
<evidence type="ECO:0000259" key="7">
    <source>
        <dbReference type="Pfam" id="PF05140"/>
    </source>
</evidence>
<dbReference type="GO" id="GO:0016020">
    <property type="term" value="C:membrane"/>
    <property type="evidence" value="ECO:0007669"/>
    <property type="project" value="UniProtKB-SubCell"/>
</dbReference>
<proteinExistence type="predicted"/>
<evidence type="ECO:0000256" key="6">
    <source>
        <dbReference type="SAM" id="Phobius"/>
    </source>
</evidence>
<feature type="domain" description="ResB-like" evidence="7">
    <location>
        <begin position="506"/>
        <end position="560"/>
    </location>
</feature>
<comment type="caution">
    <text evidence="8">The sequence shown here is derived from an EMBL/GenBank/DDBJ whole genome shotgun (WGS) entry which is preliminary data.</text>
</comment>
<feature type="domain" description="ResB-like" evidence="7">
    <location>
        <begin position="563"/>
        <end position="597"/>
    </location>
</feature>
<evidence type="ECO:0000313" key="9">
    <source>
        <dbReference type="Proteomes" id="UP000094056"/>
    </source>
</evidence>
<dbReference type="AlphaFoldDB" id="A0A1E3XAI1"/>
<dbReference type="Pfam" id="PF05140">
    <property type="entry name" value="ResB"/>
    <property type="match status" value="4"/>
</dbReference>
<feature type="transmembrane region" description="Helical" evidence="6">
    <location>
        <begin position="21"/>
        <end position="46"/>
    </location>
</feature>
<feature type="transmembrane region" description="Helical" evidence="6">
    <location>
        <begin position="103"/>
        <end position="126"/>
    </location>
</feature>
<protein>
    <submittedName>
        <fullName evidence="8">ResB-like c-type cytochrome synthesis protein</fullName>
    </submittedName>
</protein>